<dbReference type="EMBL" id="KZ819301">
    <property type="protein sequence ID" value="PWN96063.1"/>
    <property type="molecule type" value="Genomic_DNA"/>
</dbReference>
<evidence type="ECO:0000256" key="1">
    <source>
        <dbReference type="SAM" id="MobiDB-lite"/>
    </source>
</evidence>
<gene>
    <name evidence="2" type="ORF">FA09DRAFT_331654</name>
</gene>
<dbReference type="GeneID" id="37270662"/>
<dbReference type="Proteomes" id="UP000245946">
    <property type="component" value="Unassembled WGS sequence"/>
</dbReference>
<evidence type="ECO:0000313" key="3">
    <source>
        <dbReference type="Proteomes" id="UP000245946"/>
    </source>
</evidence>
<name>A0A316Z7B5_9BASI</name>
<sequence length="172" mass="19180">MAPIPPILLRLAAQMVSQHLARRLAASPVFQSAVHRLLHEVDHLPTRIGGGKVPEYRHPDPLQKSVADHVREAREADPGEPHDEPSPFPSSSRTSSASPPPRAPPTDGGLRDSRGSLRPRTPRDEAWAQAQAAEKQKDEARLEDFQVRERELSEILRLLREKKEREGGEGKQ</sequence>
<reference evidence="2 3" key="1">
    <citation type="journal article" date="2018" name="Mol. Biol. Evol.">
        <title>Broad Genomic Sampling Reveals a Smut Pathogenic Ancestry of the Fungal Clade Ustilaginomycotina.</title>
        <authorList>
            <person name="Kijpornyongpan T."/>
            <person name="Mondo S.J."/>
            <person name="Barry K."/>
            <person name="Sandor L."/>
            <person name="Lee J."/>
            <person name="Lipzen A."/>
            <person name="Pangilinan J."/>
            <person name="LaButti K."/>
            <person name="Hainaut M."/>
            <person name="Henrissat B."/>
            <person name="Grigoriev I.V."/>
            <person name="Spatafora J.W."/>
            <person name="Aime M.C."/>
        </authorList>
    </citation>
    <scope>NUCLEOTIDE SEQUENCE [LARGE SCALE GENOMIC DNA]</scope>
    <source>
        <strain evidence="2 3">MCA 4186</strain>
    </source>
</reference>
<dbReference type="RefSeq" id="XP_025596342.1">
    <property type="nucleotide sequence ID" value="XM_025743118.1"/>
</dbReference>
<organism evidence="2 3">
    <name type="scientific">Tilletiopsis washingtonensis</name>
    <dbReference type="NCBI Taxonomy" id="58919"/>
    <lineage>
        <taxon>Eukaryota</taxon>
        <taxon>Fungi</taxon>
        <taxon>Dikarya</taxon>
        <taxon>Basidiomycota</taxon>
        <taxon>Ustilaginomycotina</taxon>
        <taxon>Exobasidiomycetes</taxon>
        <taxon>Entylomatales</taxon>
        <taxon>Entylomatales incertae sedis</taxon>
        <taxon>Tilletiopsis</taxon>
    </lineage>
</organism>
<protein>
    <submittedName>
        <fullName evidence="2">Uncharacterized protein</fullName>
    </submittedName>
</protein>
<keyword evidence="3" id="KW-1185">Reference proteome</keyword>
<accession>A0A316Z7B5</accession>
<proteinExistence type="predicted"/>
<dbReference type="OrthoDB" id="3357587at2759"/>
<evidence type="ECO:0000313" key="2">
    <source>
        <dbReference type="EMBL" id="PWN96063.1"/>
    </source>
</evidence>
<feature type="compositionally biased region" description="Basic and acidic residues" evidence="1">
    <location>
        <begin position="54"/>
        <end position="85"/>
    </location>
</feature>
<feature type="compositionally biased region" description="Basic and acidic residues" evidence="1">
    <location>
        <begin position="109"/>
        <end position="126"/>
    </location>
</feature>
<dbReference type="AlphaFoldDB" id="A0A316Z7B5"/>
<feature type="region of interest" description="Disordered" evidence="1">
    <location>
        <begin position="45"/>
        <end position="141"/>
    </location>
</feature>